<dbReference type="Proteomes" id="UP000076727">
    <property type="component" value="Unassembled WGS sequence"/>
</dbReference>
<gene>
    <name evidence="2" type="ORF">DAEQUDRAFT_587886</name>
</gene>
<evidence type="ECO:0000313" key="2">
    <source>
        <dbReference type="EMBL" id="KZT72513.1"/>
    </source>
</evidence>
<evidence type="ECO:0000313" key="3">
    <source>
        <dbReference type="Proteomes" id="UP000076727"/>
    </source>
</evidence>
<protein>
    <submittedName>
        <fullName evidence="2">Uncharacterized protein</fullName>
    </submittedName>
</protein>
<dbReference type="EMBL" id="KV429040">
    <property type="protein sequence ID" value="KZT72513.1"/>
    <property type="molecule type" value="Genomic_DNA"/>
</dbReference>
<evidence type="ECO:0000256" key="1">
    <source>
        <dbReference type="SAM" id="MobiDB-lite"/>
    </source>
</evidence>
<accession>A0A165SUM7</accession>
<sequence>MVRGDRATSCHHASCVGRIVAASHRKSLLQQVARRLRAGSESTPMDQDHGPFRPSAHRNRIHTSWRDGGQRRKRAVPRRVAMCLGQILVSVVDHKSRRASFMGRYVQIEVARNQAAKANAGISKHGTAPAAAELQGLPPMQRYLLLNAVRVAHIHPRPQY</sequence>
<reference evidence="2 3" key="1">
    <citation type="journal article" date="2016" name="Mol. Biol. Evol.">
        <title>Comparative Genomics of Early-Diverging Mushroom-Forming Fungi Provides Insights into the Origins of Lignocellulose Decay Capabilities.</title>
        <authorList>
            <person name="Nagy L.G."/>
            <person name="Riley R."/>
            <person name="Tritt A."/>
            <person name="Adam C."/>
            <person name="Daum C."/>
            <person name="Floudas D."/>
            <person name="Sun H."/>
            <person name="Yadav J.S."/>
            <person name="Pangilinan J."/>
            <person name="Larsson K.H."/>
            <person name="Matsuura K."/>
            <person name="Barry K."/>
            <person name="Labutti K."/>
            <person name="Kuo R."/>
            <person name="Ohm R.A."/>
            <person name="Bhattacharya S.S."/>
            <person name="Shirouzu T."/>
            <person name="Yoshinaga Y."/>
            <person name="Martin F.M."/>
            <person name="Grigoriev I.V."/>
            <person name="Hibbett D.S."/>
        </authorList>
    </citation>
    <scope>NUCLEOTIDE SEQUENCE [LARGE SCALE GENOMIC DNA]</scope>
    <source>
        <strain evidence="2 3">L-15889</strain>
    </source>
</reference>
<keyword evidence="3" id="KW-1185">Reference proteome</keyword>
<proteinExistence type="predicted"/>
<name>A0A165SUM7_9APHY</name>
<feature type="region of interest" description="Disordered" evidence="1">
    <location>
        <begin position="38"/>
        <end position="57"/>
    </location>
</feature>
<dbReference type="AlphaFoldDB" id="A0A165SUM7"/>
<organism evidence="2 3">
    <name type="scientific">Daedalea quercina L-15889</name>
    <dbReference type="NCBI Taxonomy" id="1314783"/>
    <lineage>
        <taxon>Eukaryota</taxon>
        <taxon>Fungi</taxon>
        <taxon>Dikarya</taxon>
        <taxon>Basidiomycota</taxon>
        <taxon>Agaricomycotina</taxon>
        <taxon>Agaricomycetes</taxon>
        <taxon>Polyporales</taxon>
        <taxon>Fomitopsis</taxon>
    </lineage>
</organism>